<evidence type="ECO:0000313" key="2">
    <source>
        <dbReference type="Proteomes" id="UP000183954"/>
    </source>
</evidence>
<gene>
    <name evidence="1" type="ORF">SAMN02746098_00295</name>
</gene>
<dbReference type="RefSeq" id="WP_073027284.1">
    <property type="nucleotide sequence ID" value="NZ_FQXJ01000003.1"/>
</dbReference>
<name>A0A1M5QKW1_9FIRM</name>
<proteinExistence type="predicted"/>
<dbReference type="Pfam" id="PF09393">
    <property type="entry name" value="DUF2001"/>
    <property type="match status" value="1"/>
</dbReference>
<dbReference type="InterPro" id="IPR018989">
    <property type="entry name" value="DUF2001"/>
</dbReference>
<dbReference type="InterPro" id="IPR038628">
    <property type="entry name" value="XkdM-like_sf"/>
</dbReference>
<sequence>MAKIRGNNQVNGTWGQVWWDGELVFELESFEAKVTAEREDVTIGMDKDSKLVGLKGEGTLKVKKVFSRGKKKILEAWKKGEDPRSTLIGKLKDPDTVGKQSERVSIGNVWFDELTLIQFEQSKKGEDEYKFGFTASDADFIDTIDIV</sequence>
<dbReference type="OrthoDB" id="1697482at2"/>
<reference evidence="2" key="1">
    <citation type="submission" date="2016-11" db="EMBL/GenBank/DDBJ databases">
        <authorList>
            <person name="Varghese N."/>
            <person name="Submissions S."/>
        </authorList>
    </citation>
    <scope>NUCLEOTIDE SEQUENCE [LARGE SCALE GENOMIC DNA]</scope>
    <source>
        <strain evidence="2">DSM 15449</strain>
    </source>
</reference>
<dbReference type="Gene3D" id="2.30.110.40">
    <property type="entry name" value="Phage tail tube protein"/>
    <property type="match status" value="1"/>
</dbReference>
<organism evidence="1 2">
    <name type="scientific">Desulfosporosinus lacus DSM 15449</name>
    <dbReference type="NCBI Taxonomy" id="1121420"/>
    <lineage>
        <taxon>Bacteria</taxon>
        <taxon>Bacillati</taxon>
        <taxon>Bacillota</taxon>
        <taxon>Clostridia</taxon>
        <taxon>Eubacteriales</taxon>
        <taxon>Desulfitobacteriaceae</taxon>
        <taxon>Desulfosporosinus</taxon>
    </lineage>
</organism>
<accession>A0A1M5QKW1</accession>
<dbReference type="EMBL" id="FQXJ01000003">
    <property type="protein sequence ID" value="SHH14772.1"/>
    <property type="molecule type" value="Genomic_DNA"/>
</dbReference>
<evidence type="ECO:0000313" key="1">
    <source>
        <dbReference type="EMBL" id="SHH14772.1"/>
    </source>
</evidence>
<dbReference type="STRING" id="1121420.SAMN02746098_00295"/>
<keyword evidence="2" id="KW-1185">Reference proteome</keyword>
<protein>
    <submittedName>
        <fullName evidence="1">Phage tail tube protein</fullName>
    </submittedName>
</protein>
<dbReference type="AlphaFoldDB" id="A0A1M5QKW1"/>
<dbReference type="Proteomes" id="UP000183954">
    <property type="component" value="Unassembled WGS sequence"/>
</dbReference>
<dbReference type="SUPFAM" id="SSF69279">
    <property type="entry name" value="Phage tail proteins"/>
    <property type="match status" value="1"/>
</dbReference>